<reference evidence="1 2" key="1">
    <citation type="journal article" date="2023" name="Nucleic Acids Res.">
        <title>The hologenome of Daphnia magna reveals possible DNA methylation and microbiome-mediated evolution of the host genome.</title>
        <authorList>
            <person name="Chaturvedi A."/>
            <person name="Li X."/>
            <person name="Dhandapani V."/>
            <person name="Marshall H."/>
            <person name="Kissane S."/>
            <person name="Cuenca-Cambronero M."/>
            <person name="Asole G."/>
            <person name="Calvet F."/>
            <person name="Ruiz-Romero M."/>
            <person name="Marangio P."/>
            <person name="Guigo R."/>
            <person name="Rago D."/>
            <person name="Mirbahai L."/>
            <person name="Eastwood N."/>
            <person name="Colbourne J.K."/>
            <person name="Zhou J."/>
            <person name="Mallon E."/>
            <person name="Orsini L."/>
        </authorList>
    </citation>
    <scope>NUCLEOTIDE SEQUENCE [LARGE SCALE GENOMIC DNA]</scope>
    <source>
        <strain evidence="1">LRV0_1</strain>
    </source>
</reference>
<comment type="caution">
    <text evidence="1">The sequence shown here is derived from an EMBL/GenBank/DDBJ whole genome shotgun (WGS) entry which is preliminary data.</text>
</comment>
<evidence type="ECO:0000313" key="1">
    <source>
        <dbReference type="EMBL" id="KAK4002477.1"/>
    </source>
</evidence>
<sequence length="109" mass="12697">MSISRFNPHIQRDAGPPLEKFSIHIILCSDPECVYKKKKNVQWYDGNGSKYTDVSTAECGTVFIGEFCVCCSKRLLTFDTGRKLYGRHQRKQVRPIVLFHFDWYIAITF</sequence>
<protein>
    <submittedName>
        <fullName evidence="1">Uncharacterized protein</fullName>
    </submittedName>
</protein>
<dbReference type="Proteomes" id="UP001234178">
    <property type="component" value="Unassembled WGS sequence"/>
</dbReference>
<name>A0ABQ9YPC6_9CRUS</name>
<accession>A0ABQ9YPC6</accession>
<organism evidence="1 2">
    <name type="scientific">Daphnia magna</name>
    <dbReference type="NCBI Taxonomy" id="35525"/>
    <lineage>
        <taxon>Eukaryota</taxon>
        <taxon>Metazoa</taxon>
        <taxon>Ecdysozoa</taxon>
        <taxon>Arthropoda</taxon>
        <taxon>Crustacea</taxon>
        <taxon>Branchiopoda</taxon>
        <taxon>Diplostraca</taxon>
        <taxon>Cladocera</taxon>
        <taxon>Anomopoda</taxon>
        <taxon>Daphniidae</taxon>
        <taxon>Daphnia</taxon>
    </lineage>
</organism>
<proteinExistence type="predicted"/>
<keyword evidence="2" id="KW-1185">Reference proteome</keyword>
<gene>
    <name evidence="1" type="ORF">OUZ56_004301</name>
</gene>
<evidence type="ECO:0000313" key="2">
    <source>
        <dbReference type="Proteomes" id="UP001234178"/>
    </source>
</evidence>
<dbReference type="EMBL" id="JAOYFB010000001">
    <property type="protein sequence ID" value="KAK4002477.1"/>
    <property type="molecule type" value="Genomic_DNA"/>
</dbReference>